<comment type="caution">
    <text evidence="1">The sequence shown here is derived from an EMBL/GenBank/DDBJ whole genome shotgun (WGS) entry which is preliminary data.</text>
</comment>
<sequence>MSINKSRSEFAILEKFIKIAIYDVKSNGPGNNGKPFPSLNSLQWAHLIMQRLQPRLEKLIHDFSSSIPLDMLFVNSPESAEVVFYKEMFTLLVEMDSFICRAEVLLRNYNEENINSS</sequence>
<accession>A0AAN9TW28</accession>
<evidence type="ECO:0000313" key="2">
    <source>
        <dbReference type="Proteomes" id="UP001367676"/>
    </source>
</evidence>
<keyword evidence="2" id="KW-1185">Reference proteome</keyword>
<dbReference type="AlphaFoldDB" id="A0AAN9TW28"/>
<dbReference type="EMBL" id="JBBCAQ010000004">
    <property type="protein sequence ID" value="KAK7603991.1"/>
    <property type="molecule type" value="Genomic_DNA"/>
</dbReference>
<evidence type="ECO:0000313" key="1">
    <source>
        <dbReference type="EMBL" id="KAK7603991.1"/>
    </source>
</evidence>
<protein>
    <submittedName>
        <fullName evidence="1">Uncharacterized protein</fullName>
    </submittedName>
</protein>
<reference evidence="1 2" key="1">
    <citation type="submission" date="2024-03" db="EMBL/GenBank/DDBJ databases">
        <title>Adaptation during the transition from Ophiocordyceps entomopathogen to insect associate is accompanied by gene loss and intensified selection.</title>
        <authorList>
            <person name="Ward C.M."/>
            <person name="Onetto C.A."/>
            <person name="Borneman A.R."/>
        </authorList>
    </citation>
    <scope>NUCLEOTIDE SEQUENCE [LARGE SCALE GENOMIC DNA]</scope>
    <source>
        <strain evidence="1">AWRI1</strain>
        <tissue evidence="1">Single Adult Female</tissue>
    </source>
</reference>
<name>A0AAN9TW28_9HEMI</name>
<gene>
    <name evidence="1" type="ORF">V9T40_004264</name>
</gene>
<dbReference type="Proteomes" id="UP001367676">
    <property type="component" value="Unassembled WGS sequence"/>
</dbReference>
<organism evidence="1 2">
    <name type="scientific">Parthenolecanium corni</name>
    <dbReference type="NCBI Taxonomy" id="536013"/>
    <lineage>
        <taxon>Eukaryota</taxon>
        <taxon>Metazoa</taxon>
        <taxon>Ecdysozoa</taxon>
        <taxon>Arthropoda</taxon>
        <taxon>Hexapoda</taxon>
        <taxon>Insecta</taxon>
        <taxon>Pterygota</taxon>
        <taxon>Neoptera</taxon>
        <taxon>Paraneoptera</taxon>
        <taxon>Hemiptera</taxon>
        <taxon>Sternorrhyncha</taxon>
        <taxon>Coccoidea</taxon>
        <taxon>Coccidae</taxon>
        <taxon>Parthenolecanium</taxon>
    </lineage>
</organism>
<proteinExistence type="predicted"/>